<reference evidence="1 2" key="1">
    <citation type="submission" date="2014-03" db="EMBL/GenBank/DDBJ databases">
        <title>Bradyrhizobium valentinum sp. nov., isolated from effective nodules of Lupinus mariae-josephae, a lupine endemic of basic-lime soils in Eastern Spain.</title>
        <authorList>
            <person name="Duran D."/>
            <person name="Rey L."/>
            <person name="Navarro A."/>
            <person name="Busquets A."/>
            <person name="Imperial J."/>
            <person name="Ruiz-Argueso T."/>
        </authorList>
    </citation>
    <scope>NUCLEOTIDE SEQUENCE [LARGE SCALE GENOMIC DNA]</scope>
    <source>
        <strain evidence="1 2">PAC68</strain>
    </source>
</reference>
<protein>
    <submittedName>
        <fullName evidence="1">Uncharacterized protein</fullName>
    </submittedName>
</protein>
<accession>A0A0R3LTM4</accession>
<name>A0A0R3LTM4_9BRAD</name>
<dbReference type="Proteomes" id="UP000050863">
    <property type="component" value="Unassembled WGS sequence"/>
</dbReference>
<dbReference type="EMBL" id="LLXZ01000059">
    <property type="protein sequence ID" value="KRR10462.1"/>
    <property type="molecule type" value="Genomic_DNA"/>
</dbReference>
<evidence type="ECO:0000313" key="2">
    <source>
        <dbReference type="Proteomes" id="UP000050863"/>
    </source>
</evidence>
<evidence type="ECO:0000313" key="1">
    <source>
        <dbReference type="EMBL" id="KRR10462.1"/>
    </source>
</evidence>
<comment type="caution">
    <text evidence="1">The sequence shown here is derived from an EMBL/GenBank/DDBJ whole genome shotgun (WGS) entry which is preliminary data.</text>
</comment>
<dbReference type="STRING" id="280332.CQ12_10375"/>
<proteinExistence type="predicted"/>
<gene>
    <name evidence="1" type="ORF">CQ12_10375</name>
</gene>
<organism evidence="1 2">
    <name type="scientific">Bradyrhizobium jicamae</name>
    <dbReference type="NCBI Taxonomy" id="280332"/>
    <lineage>
        <taxon>Bacteria</taxon>
        <taxon>Pseudomonadati</taxon>
        <taxon>Pseudomonadota</taxon>
        <taxon>Alphaproteobacteria</taxon>
        <taxon>Hyphomicrobiales</taxon>
        <taxon>Nitrobacteraceae</taxon>
        <taxon>Bradyrhizobium</taxon>
    </lineage>
</organism>
<dbReference type="AlphaFoldDB" id="A0A0R3LTM4"/>
<keyword evidence="2" id="KW-1185">Reference proteome</keyword>
<sequence length="99" mass="11185">MSSQQTAVRFLPPVTLWEYLMLAKHSLGQASRAAWRQRVPSHDAGIAGNPSAQAHWLEREQQIEKAIAALAKLDDRTLLGLGISHRSHIEWTVRYCHDC</sequence>